<proteinExistence type="predicted"/>
<dbReference type="GO" id="GO:0009231">
    <property type="term" value="P:riboflavin biosynthetic process"/>
    <property type="evidence" value="ECO:0007669"/>
    <property type="project" value="InterPro"/>
</dbReference>
<gene>
    <name evidence="2" type="ORF">EHW97_00065</name>
</gene>
<dbReference type="SUPFAM" id="SSF53597">
    <property type="entry name" value="Dihydrofolate reductase-like"/>
    <property type="match status" value="1"/>
</dbReference>
<dbReference type="InterPro" id="IPR002734">
    <property type="entry name" value="RibDG_C"/>
</dbReference>
<evidence type="ECO:0000313" key="2">
    <source>
        <dbReference type="EMBL" id="RQN09937.1"/>
    </source>
</evidence>
<dbReference type="InterPro" id="IPR050765">
    <property type="entry name" value="Riboflavin_Biosynth_HTPR"/>
</dbReference>
<evidence type="ECO:0000259" key="1">
    <source>
        <dbReference type="Pfam" id="PF01872"/>
    </source>
</evidence>
<dbReference type="AlphaFoldDB" id="A0A3N6ZSF9"/>
<dbReference type="Pfam" id="PF01872">
    <property type="entry name" value="RibD_C"/>
    <property type="match status" value="1"/>
</dbReference>
<sequence>MTRFVFNTAATLDGYLADPDHSLGWLFAVEGGSSTDEPEHADAWQAFMARVGLAVYGSSTYEWVLRESDALAHPERWEETSGGKPVVVFSTRDLPIAPGADVSIVQGPVSEQLAAIQAKAGGGDVWIVGGGDLVGQFDDAGALDEIQVSIAPVTLGAGAPLLPRRIESHRMRLVDVERRGQFAHLTYAVSRGRT</sequence>
<keyword evidence="3" id="KW-1185">Reference proteome</keyword>
<comment type="caution">
    <text evidence="2">The sequence shown here is derived from an EMBL/GenBank/DDBJ whole genome shotgun (WGS) entry which is preliminary data.</text>
</comment>
<name>A0A3N6ZSF9_9ACTN</name>
<dbReference type="GO" id="GO:0008703">
    <property type="term" value="F:5-amino-6-(5-phosphoribosylamino)uracil reductase activity"/>
    <property type="evidence" value="ECO:0007669"/>
    <property type="project" value="InterPro"/>
</dbReference>
<evidence type="ECO:0000313" key="3">
    <source>
        <dbReference type="Proteomes" id="UP000275225"/>
    </source>
</evidence>
<organism evidence="2 3">
    <name type="scientific">Aeromicrobium camelliae</name>
    <dbReference type="NCBI Taxonomy" id="1538144"/>
    <lineage>
        <taxon>Bacteria</taxon>
        <taxon>Bacillati</taxon>
        <taxon>Actinomycetota</taxon>
        <taxon>Actinomycetes</taxon>
        <taxon>Propionibacteriales</taxon>
        <taxon>Nocardioidaceae</taxon>
        <taxon>Aeromicrobium</taxon>
    </lineage>
</organism>
<dbReference type="RefSeq" id="WP_124235144.1">
    <property type="nucleotide sequence ID" value="NZ_JBHUFI010000007.1"/>
</dbReference>
<feature type="domain" description="Bacterial bifunctional deaminase-reductase C-terminal" evidence="1">
    <location>
        <begin position="6"/>
        <end position="181"/>
    </location>
</feature>
<dbReference type="Proteomes" id="UP000275225">
    <property type="component" value="Unassembled WGS sequence"/>
</dbReference>
<dbReference type="InterPro" id="IPR024072">
    <property type="entry name" value="DHFR-like_dom_sf"/>
</dbReference>
<dbReference type="EMBL" id="RQJX01000001">
    <property type="protein sequence ID" value="RQN09937.1"/>
    <property type="molecule type" value="Genomic_DNA"/>
</dbReference>
<protein>
    <submittedName>
        <fullName evidence="2">Dihydrofolate reductase</fullName>
    </submittedName>
</protein>
<dbReference type="Gene3D" id="3.40.430.10">
    <property type="entry name" value="Dihydrofolate Reductase, subunit A"/>
    <property type="match status" value="1"/>
</dbReference>
<dbReference type="OrthoDB" id="3427770at2"/>
<dbReference type="PANTHER" id="PTHR38011">
    <property type="entry name" value="DIHYDROFOLATE REDUCTASE FAMILY PROTEIN (AFU_ORTHOLOGUE AFUA_8G06820)"/>
    <property type="match status" value="1"/>
</dbReference>
<dbReference type="PANTHER" id="PTHR38011:SF11">
    <property type="entry name" value="2,5-DIAMINO-6-RIBOSYLAMINO-4(3H)-PYRIMIDINONE 5'-PHOSPHATE REDUCTASE"/>
    <property type="match status" value="1"/>
</dbReference>
<reference evidence="2 3" key="1">
    <citation type="submission" date="2018-11" db="EMBL/GenBank/DDBJ databases">
        <authorList>
            <person name="Li F."/>
        </authorList>
    </citation>
    <scope>NUCLEOTIDE SEQUENCE [LARGE SCALE GENOMIC DNA]</scope>
    <source>
        <strain evidence="2 3">YS17T</strain>
    </source>
</reference>
<accession>A0A3N6ZSF9</accession>